<gene>
    <name evidence="2" type="ORF">EV03_0388</name>
</gene>
<dbReference type="EMBL" id="JNAX01000005">
    <property type="protein sequence ID" value="KGG21650.1"/>
    <property type="molecule type" value="Genomic_DNA"/>
</dbReference>
<reference evidence="3" key="1">
    <citation type="journal article" date="2014" name="Sci. Data">
        <title>Genomes of diverse isolates of the marine cyanobacterium Prochlorococcus.</title>
        <authorList>
            <person name="Biller S."/>
            <person name="Berube P."/>
            <person name="Thompson J."/>
            <person name="Kelly L."/>
            <person name="Roggensack S."/>
            <person name="Awad L."/>
            <person name="Roache-Johnson K."/>
            <person name="Ding H."/>
            <person name="Giovannoni S.J."/>
            <person name="Moore L.R."/>
            <person name="Chisholm S.W."/>
        </authorList>
    </citation>
    <scope>NUCLEOTIDE SEQUENCE [LARGE SCALE GENOMIC DNA]</scope>
    <source>
        <strain evidence="3">PAC1</strain>
    </source>
</reference>
<organism evidence="2 3">
    <name type="scientific">Prochlorococcus marinus str. PAC1</name>
    <dbReference type="NCBI Taxonomy" id="59924"/>
    <lineage>
        <taxon>Bacteria</taxon>
        <taxon>Bacillati</taxon>
        <taxon>Cyanobacteriota</taxon>
        <taxon>Cyanophyceae</taxon>
        <taxon>Synechococcales</taxon>
        <taxon>Prochlorococcaceae</taxon>
        <taxon>Prochlorococcus</taxon>
    </lineage>
</organism>
<evidence type="ECO:0000259" key="1">
    <source>
        <dbReference type="PROSITE" id="PS50057"/>
    </source>
</evidence>
<protein>
    <recommendedName>
        <fullName evidence="1">FERM domain-containing protein</fullName>
    </recommendedName>
</protein>
<evidence type="ECO:0000313" key="2">
    <source>
        <dbReference type="EMBL" id="KGG21650.1"/>
    </source>
</evidence>
<dbReference type="Proteomes" id="UP000030392">
    <property type="component" value="Unassembled WGS sequence"/>
</dbReference>
<name>A0A0A2C9U4_PROMR</name>
<accession>A0A0A2C9U4</accession>
<dbReference type="AlphaFoldDB" id="A0A0A2C9U4"/>
<sequence>MIVLKIGFSVNHPFARSGFALIDRLTTDYLYFCLKHN</sequence>
<evidence type="ECO:0000313" key="3">
    <source>
        <dbReference type="Proteomes" id="UP000030392"/>
    </source>
</evidence>
<comment type="caution">
    <text evidence="2">The sequence shown here is derived from an EMBL/GenBank/DDBJ whole genome shotgun (WGS) entry which is preliminary data.</text>
</comment>
<dbReference type="InterPro" id="IPR000299">
    <property type="entry name" value="FERM_domain"/>
</dbReference>
<feature type="domain" description="FERM" evidence="1">
    <location>
        <begin position="1"/>
        <end position="37"/>
    </location>
</feature>
<dbReference type="PROSITE" id="PS50057">
    <property type="entry name" value="FERM_3"/>
    <property type="match status" value="1"/>
</dbReference>
<proteinExistence type="predicted"/>